<dbReference type="Proteomes" id="UP001303046">
    <property type="component" value="Unassembled WGS sequence"/>
</dbReference>
<accession>A0ABR1CEJ5</accession>
<organism evidence="1 2">
    <name type="scientific">Necator americanus</name>
    <name type="common">Human hookworm</name>
    <dbReference type="NCBI Taxonomy" id="51031"/>
    <lineage>
        <taxon>Eukaryota</taxon>
        <taxon>Metazoa</taxon>
        <taxon>Ecdysozoa</taxon>
        <taxon>Nematoda</taxon>
        <taxon>Chromadorea</taxon>
        <taxon>Rhabditida</taxon>
        <taxon>Rhabditina</taxon>
        <taxon>Rhabditomorpha</taxon>
        <taxon>Strongyloidea</taxon>
        <taxon>Ancylostomatidae</taxon>
        <taxon>Bunostominae</taxon>
        <taxon>Necator</taxon>
    </lineage>
</organism>
<evidence type="ECO:0000313" key="2">
    <source>
        <dbReference type="Proteomes" id="UP001303046"/>
    </source>
</evidence>
<proteinExistence type="predicted"/>
<comment type="caution">
    <text evidence="1">The sequence shown here is derived from an EMBL/GenBank/DDBJ whole genome shotgun (WGS) entry which is preliminary data.</text>
</comment>
<reference evidence="1 2" key="1">
    <citation type="submission" date="2023-08" db="EMBL/GenBank/DDBJ databases">
        <title>A Necator americanus chromosomal reference genome.</title>
        <authorList>
            <person name="Ilik V."/>
            <person name="Petrzelkova K.J."/>
            <person name="Pardy F."/>
            <person name="Fuh T."/>
            <person name="Niatou-Singa F.S."/>
            <person name="Gouil Q."/>
            <person name="Baker L."/>
            <person name="Ritchie M.E."/>
            <person name="Jex A.R."/>
            <person name="Gazzola D."/>
            <person name="Li H."/>
            <person name="Toshio Fujiwara R."/>
            <person name="Zhan B."/>
            <person name="Aroian R.V."/>
            <person name="Pafco B."/>
            <person name="Schwarz E.M."/>
        </authorList>
    </citation>
    <scope>NUCLEOTIDE SEQUENCE [LARGE SCALE GENOMIC DNA]</scope>
    <source>
        <strain evidence="1 2">Aroian</strain>
        <tissue evidence="1">Whole animal</tissue>
    </source>
</reference>
<keyword evidence="2" id="KW-1185">Reference proteome</keyword>
<name>A0ABR1CEJ5_NECAM</name>
<gene>
    <name evidence="1" type="primary">Necator_chrII.g7307</name>
    <name evidence="1" type="ORF">RB195_019514</name>
</gene>
<evidence type="ECO:0008006" key="3">
    <source>
        <dbReference type="Google" id="ProtNLM"/>
    </source>
</evidence>
<sequence>MEDGHVIPKVLPTEVRHDIKSVRNRSSPGLDRIKPEHLKYMPPVLLNTLARLLTICRNVRFLSNGKPARPYCCIRRETHKTSTTVAQSAYLLTQLAFLSFETDFDSRYRGRLLKVHRADGVLERLDYLMTCINEQLLQHRLSTMLGISQRCPLTDAEHADDILIFAKRSAKLQHVTDPVSKLASASGFRLRADKCMPMWVPPRLRMRVGPLSERNACGQLPPPNKSSLLIHNSFHHEVRIGDVRSTVYEPPGKKLQKQIFALKTHRKSATTTAKKPVFTLSGPEIPVGSINEKTFQMSDRYQISCFPAGFDVLK</sequence>
<protein>
    <recommendedName>
        <fullName evidence="3">Reverse transcriptase domain-containing protein</fullName>
    </recommendedName>
</protein>
<evidence type="ECO:0000313" key="1">
    <source>
        <dbReference type="EMBL" id="KAK6736866.1"/>
    </source>
</evidence>
<dbReference type="EMBL" id="JAVFWL010000002">
    <property type="protein sequence ID" value="KAK6736866.1"/>
    <property type="molecule type" value="Genomic_DNA"/>
</dbReference>